<evidence type="ECO:0000313" key="2">
    <source>
        <dbReference type="Proteomes" id="UP000201838"/>
    </source>
</evidence>
<sequence>MFFRDLKMKPTTIDVTFVEARLPVHMGHRDASSVFGEPLNRQLVATAMGTLTKVRAHEAGPDDICGVTLYLGLRDASRESLETVAGMLDYLHAPYGSSIRRADGGEPVVFGVAEGLEISVDSALAPDGPGRRDFAKMCSDAMKGLAVNRGWTRRADKTVFYFYGESVRSMQDRLSEAFDAHPILASARARRLA</sequence>
<name>A0A238J391_9RHOB</name>
<dbReference type="Proteomes" id="UP000201838">
    <property type="component" value="Unassembled WGS sequence"/>
</dbReference>
<dbReference type="AlphaFoldDB" id="A0A238J391"/>
<organism evidence="1 2">
    <name type="scientific">Boseongicola aestuarii</name>
    <dbReference type="NCBI Taxonomy" id="1470561"/>
    <lineage>
        <taxon>Bacteria</taxon>
        <taxon>Pseudomonadati</taxon>
        <taxon>Pseudomonadota</taxon>
        <taxon>Alphaproteobacteria</taxon>
        <taxon>Rhodobacterales</taxon>
        <taxon>Paracoccaceae</taxon>
        <taxon>Boseongicola</taxon>
    </lineage>
</organism>
<dbReference type="RefSeq" id="WP_093974383.1">
    <property type="nucleotide sequence ID" value="NZ_FXXQ01000008.1"/>
</dbReference>
<keyword evidence="2" id="KW-1185">Reference proteome</keyword>
<accession>A0A238J391</accession>
<protein>
    <submittedName>
        <fullName evidence="1">Uncharacterized protein</fullName>
    </submittedName>
</protein>
<gene>
    <name evidence="1" type="ORF">BOA8489_02554</name>
</gene>
<reference evidence="1 2" key="1">
    <citation type="submission" date="2017-05" db="EMBL/GenBank/DDBJ databases">
        <authorList>
            <person name="Song R."/>
            <person name="Chenine A.L."/>
            <person name="Ruprecht R.M."/>
        </authorList>
    </citation>
    <scope>NUCLEOTIDE SEQUENCE [LARGE SCALE GENOMIC DNA]</scope>
    <source>
        <strain evidence="1 2">CECT 8489</strain>
    </source>
</reference>
<dbReference type="OrthoDB" id="5194749at2"/>
<proteinExistence type="predicted"/>
<dbReference type="EMBL" id="FXXQ01000008">
    <property type="protein sequence ID" value="SMX24430.1"/>
    <property type="molecule type" value="Genomic_DNA"/>
</dbReference>
<evidence type="ECO:0000313" key="1">
    <source>
        <dbReference type="EMBL" id="SMX24430.1"/>
    </source>
</evidence>